<accession>A0ACA9Y044</accession>
<dbReference type="Proteomes" id="UP001152531">
    <property type="component" value="Unassembled WGS sequence"/>
</dbReference>
<gene>
    <name evidence="1" type="ORF">CLIB1444_01S01904</name>
</gene>
<reference evidence="1" key="1">
    <citation type="submission" date="2022-06" db="EMBL/GenBank/DDBJ databases">
        <authorList>
            <person name="Legras J.-L."/>
            <person name="Devillers H."/>
            <person name="Grondin C."/>
        </authorList>
    </citation>
    <scope>NUCLEOTIDE SEQUENCE</scope>
    <source>
        <strain evidence="1">CLIB 1444</strain>
    </source>
</reference>
<organism evidence="1 2">
    <name type="scientific">[Candida] jaroonii</name>
    <dbReference type="NCBI Taxonomy" id="467808"/>
    <lineage>
        <taxon>Eukaryota</taxon>
        <taxon>Fungi</taxon>
        <taxon>Dikarya</taxon>
        <taxon>Ascomycota</taxon>
        <taxon>Saccharomycotina</taxon>
        <taxon>Pichiomycetes</taxon>
        <taxon>Debaryomycetaceae</taxon>
        <taxon>Yamadazyma</taxon>
    </lineage>
</organism>
<evidence type="ECO:0000313" key="2">
    <source>
        <dbReference type="Proteomes" id="UP001152531"/>
    </source>
</evidence>
<name>A0ACA9Y044_9ASCO</name>
<dbReference type="EMBL" id="CALSDN010000001">
    <property type="protein sequence ID" value="CAH6718223.1"/>
    <property type="molecule type" value="Genomic_DNA"/>
</dbReference>
<evidence type="ECO:0000313" key="1">
    <source>
        <dbReference type="EMBL" id="CAH6718223.1"/>
    </source>
</evidence>
<sequence>MFNSLSKPSLQCLHPIRYRSLSSTNKLLKRPVQSEWKKDKPARLHKQKTFNLQKFSMKGKEVLTHNINKVRELESGFKVQFIVNGKLETKHLADIIEDLNPSSDGIKIVPNKDSVMIRTVPYKQMLEEFNEDKSKMIEQELIGQGSQKALRALQSSKRADKKKSGAKMITLSWNISLGDLNAQKKSEILKRASKGEKFSIFIDTHKANQATITKILAGEVTPQGEDWNIKPMELKRRELIIEGLQAILEEGEVKFEEKGSINKLLILNCVPPAPVEKEVKKQKREKIKKEPKAKPVQRIEENELDSLYSFKIED</sequence>
<keyword evidence="2" id="KW-1185">Reference proteome</keyword>
<proteinExistence type="predicted"/>
<comment type="caution">
    <text evidence="1">The sequence shown here is derived from an EMBL/GenBank/DDBJ whole genome shotgun (WGS) entry which is preliminary data.</text>
</comment>
<protein>
    <submittedName>
        <fullName evidence="1">Altered inheritance of mitochondria protein 23, mitochondrial</fullName>
    </submittedName>
</protein>